<keyword evidence="1" id="KW-0862">Zinc</keyword>
<reference evidence="5" key="1">
    <citation type="submission" date="2022-12" db="EMBL/GenBank/DDBJ databases">
        <authorList>
            <person name="Webb A."/>
        </authorList>
    </citation>
    <scope>NUCLEOTIDE SEQUENCE</scope>
    <source>
        <strain evidence="5">Hp1</strain>
    </source>
</reference>
<comment type="caution">
    <text evidence="5">The sequence shown here is derived from an EMBL/GenBank/DDBJ whole genome shotgun (WGS) entry which is preliminary data.</text>
</comment>
<proteinExistence type="predicted"/>
<dbReference type="SUPFAM" id="SSF46565">
    <property type="entry name" value="Chaperone J-domain"/>
    <property type="match status" value="1"/>
</dbReference>
<evidence type="ECO:0000313" key="5">
    <source>
        <dbReference type="EMBL" id="CAI5713278.1"/>
    </source>
</evidence>
<feature type="domain" description="C2H2-type" evidence="4">
    <location>
        <begin position="228"/>
        <end position="258"/>
    </location>
</feature>
<dbReference type="Proteomes" id="UP001162031">
    <property type="component" value="Unassembled WGS sequence"/>
</dbReference>
<evidence type="ECO:0000259" key="4">
    <source>
        <dbReference type="PROSITE" id="PS50157"/>
    </source>
</evidence>
<dbReference type="PROSITE" id="PS50157">
    <property type="entry name" value="ZINC_FINGER_C2H2_2"/>
    <property type="match status" value="1"/>
</dbReference>
<accession>A0AAV0T2D8</accession>
<dbReference type="EMBL" id="CANTFL010000090">
    <property type="protein sequence ID" value="CAI5713278.1"/>
    <property type="molecule type" value="Genomic_DNA"/>
</dbReference>
<dbReference type="InterPro" id="IPR013087">
    <property type="entry name" value="Znf_C2H2_type"/>
</dbReference>
<evidence type="ECO:0008006" key="7">
    <source>
        <dbReference type="Google" id="ProtNLM"/>
    </source>
</evidence>
<name>A0AAV0T2D8_HYABA</name>
<feature type="compositionally biased region" description="Polar residues" evidence="2">
    <location>
        <begin position="85"/>
        <end position="97"/>
    </location>
</feature>
<feature type="region of interest" description="Disordered" evidence="2">
    <location>
        <begin position="85"/>
        <end position="122"/>
    </location>
</feature>
<dbReference type="Gene3D" id="1.10.287.110">
    <property type="entry name" value="DnaJ domain"/>
    <property type="match status" value="1"/>
</dbReference>
<dbReference type="GO" id="GO:0030544">
    <property type="term" value="F:Hsp70 protein binding"/>
    <property type="evidence" value="ECO:0007669"/>
    <property type="project" value="TreeGrafter"/>
</dbReference>
<dbReference type="InterPro" id="IPR001623">
    <property type="entry name" value="DnaJ_domain"/>
</dbReference>
<dbReference type="GO" id="GO:0008270">
    <property type="term" value="F:zinc ion binding"/>
    <property type="evidence" value="ECO:0007669"/>
    <property type="project" value="UniProtKB-KW"/>
</dbReference>
<dbReference type="AlphaFoldDB" id="A0AAV0T2D8"/>
<dbReference type="PROSITE" id="PS50076">
    <property type="entry name" value="DNAJ_2"/>
    <property type="match status" value="1"/>
</dbReference>
<dbReference type="PANTHER" id="PTHR43908">
    <property type="entry name" value="AT29763P-RELATED"/>
    <property type="match status" value="1"/>
</dbReference>
<evidence type="ECO:0000259" key="3">
    <source>
        <dbReference type="PROSITE" id="PS50076"/>
    </source>
</evidence>
<dbReference type="InterPro" id="IPR051100">
    <property type="entry name" value="DnaJ_subfamily_B/C"/>
</dbReference>
<dbReference type="GO" id="GO:0071218">
    <property type="term" value="P:cellular response to misfolded protein"/>
    <property type="evidence" value="ECO:0007669"/>
    <property type="project" value="TreeGrafter"/>
</dbReference>
<evidence type="ECO:0000256" key="2">
    <source>
        <dbReference type="SAM" id="MobiDB-lite"/>
    </source>
</evidence>
<dbReference type="PANTHER" id="PTHR43908:SF3">
    <property type="entry name" value="AT29763P-RELATED"/>
    <property type="match status" value="1"/>
</dbReference>
<evidence type="ECO:0000256" key="1">
    <source>
        <dbReference type="PROSITE-ProRule" id="PRU00042"/>
    </source>
</evidence>
<dbReference type="SMART" id="SM00271">
    <property type="entry name" value="DnaJ"/>
    <property type="match status" value="1"/>
</dbReference>
<dbReference type="InterPro" id="IPR036869">
    <property type="entry name" value="J_dom_sf"/>
</dbReference>
<sequence length="268" mass="31182">MAETSRILRCRTHYSVLNLDRADYEPVFADAQQVRRRYKELAILVHPDKNRATDAEAAFKRLGEAYECLVDENLQRHYLRQLQSRALRSGSTSNPQKNRAKWKRRSKARPENETSDAVPRRQRTPEEIWQVFQREEEEMARRQFLVEGFDRVYPSSSTHTNDLASSVTSLEEQHHILESNLDARAAKWAVWSNPTSKRIRLTTVPELAHETDVNLTAETVRNVAAQVICCTLCRRKFATNEALRRHEALSKLHQANVQSEHQRLRDSP</sequence>
<gene>
    <name evidence="5" type="ORF">HBR001_LOCUS1012</name>
</gene>
<keyword evidence="1" id="KW-0863">Zinc-finger</keyword>
<feature type="domain" description="J" evidence="3">
    <location>
        <begin position="12"/>
        <end position="83"/>
    </location>
</feature>
<feature type="compositionally biased region" description="Basic residues" evidence="2">
    <location>
        <begin position="98"/>
        <end position="107"/>
    </location>
</feature>
<evidence type="ECO:0000313" key="6">
    <source>
        <dbReference type="Proteomes" id="UP001162031"/>
    </source>
</evidence>
<keyword evidence="1" id="KW-0479">Metal-binding</keyword>
<keyword evidence="6" id="KW-1185">Reference proteome</keyword>
<dbReference type="PRINTS" id="PR00625">
    <property type="entry name" value="JDOMAIN"/>
</dbReference>
<organism evidence="5 6">
    <name type="scientific">Hyaloperonospora brassicae</name>
    <name type="common">Brassica downy mildew</name>
    <name type="synonym">Peronospora brassicae</name>
    <dbReference type="NCBI Taxonomy" id="162125"/>
    <lineage>
        <taxon>Eukaryota</taxon>
        <taxon>Sar</taxon>
        <taxon>Stramenopiles</taxon>
        <taxon>Oomycota</taxon>
        <taxon>Peronosporomycetes</taxon>
        <taxon>Peronosporales</taxon>
        <taxon>Peronosporaceae</taxon>
        <taxon>Hyaloperonospora</taxon>
    </lineage>
</organism>
<protein>
    <recommendedName>
        <fullName evidence="7">J domain-containing protein</fullName>
    </recommendedName>
</protein>
<dbReference type="GO" id="GO:0005789">
    <property type="term" value="C:endoplasmic reticulum membrane"/>
    <property type="evidence" value="ECO:0007669"/>
    <property type="project" value="TreeGrafter"/>
</dbReference>
<dbReference type="CDD" id="cd06257">
    <property type="entry name" value="DnaJ"/>
    <property type="match status" value="1"/>
</dbReference>
<dbReference type="Pfam" id="PF00226">
    <property type="entry name" value="DnaJ"/>
    <property type="match status" value="1"/>
</dbReference>